<name>A0A8B4S8H6_COMTE</name>
<evidence type="ECO:0000313" key="3">
    <source>
        <dbReference type="EMBL" id="SUY78635.1"/>
    </source>
</evidence>
<dbReference type="PANTHER" id="PTHR37957:SF1">
    <property type="entry name" value="PHYTASE-LIKE DOMAIN-CONTAINING PROTEIN"/>
    <property type="match status" value="1"/>
</dbReference>
<reference evidence="3 4" key="1">
    <citation type="submission" date="2018-06" db="EMBL/GenBank/DDBJ databases">
        <authorList>
            <consortium name="Pathogen Informatics"/>
            <person name="Doyle S."/>
        </authorList>
    </citation>
    <scope>NUCLEOTIDE SEQUENCE [LARGE SCALE GENOMIC DNA]</scope>
    <source>
        <strain evidence="3 4">NCTC10698</strain>
    </source>
</reference>
<dbReference type="PANTHER" id="PTHR37957">
    <property type="entry name" value="BLR7070 PROTEIN"/>
    <property type="match status" value="1"/>
</dbReference>
<protein>
    <submittedName>
        <fullName evidence="3">Uncharacterized protein conserved in bacteria</fullName>
    </submittedName>
</protein>
<dbReference type="Pfam" id="PF13449">
    <property type="entry name" value="Phytase-like"/>
    <property type="match status" value="1"/>
</dbReference>
<evidence type="ECO:0000256" key="1">
    <source>
        <dbReference type="SAM" id="SignalP"/>
    </source>
</evidence>
<keyword evidence="4" id="KW-1185">Reference proteome</keyword>
<dbReference type="GeneID" id="63998340"/>
<sequence length="528" mass="55909">MRHFTSSSCLMAAAAAAAAVALLSACADTRPLQVASPETVMQTTGVGSISAVVTRQDVQFDDKFYFPYEGNHPATKADFPKGFLPAYGSGLALKGRRADGTLEFYAITDRGPNATTGPLTQITDGSNSTGFASSTVFPSPNFTPSIGVITLGKDGARLVSTLPLKFSAAQNANGRVQPRGITGNTGEQVLDDSFTYPGKAKGYSEFGLDTESVVVDAARNVLWVSDEYGPFIVKIDPATGIILKKYKPGTGTADLPAILAKRRANRGMEGLSIDVASGKLHGFLQSPLNDGKADYTTAAVPGATGKSENVRDYARFVRWVEFDPTTEKTRLFALPVDGSWYSQGKTGNAKLGDVVSLGNGKFIAIEQGTGKDKKVFNDLVLIEFPANATDITALGSDLEKSSLTGKPVNGSDYSKVVALKKTRLFNLNATGWVAEKAEGLALVDDYTLALTNDTDFGVSLAVLDASGKEIEGSDVTKCMVDADGKIVSDGKCAKGAASLRFATNDVNDRAQRLWTFRFSKKLSEYGAP</sequence>
<gene>
    <name evidence="3" type="ORF">NCTC10698_03552</name>
</gene>
<dbReference type="AlphaFoldDB" id="A0A8B4S8H6"/>
<dbReference type="RefSeq" id="WP_003080080.1">
    <property type="nucleotide sequence ID" value="NZ_BBJZ01000035.1"/>
</dbReference>
<organism evidence="3 4">
    <name type="scientific">Comamonas testosteroni</name>
    <name type="common">Pseudomonas testosteroni</name>
    <dbReference type="NCBI Taxonomy" id="285"/>
    <lineage>
        <taxon>Bacteria</taxon>
        <taxon>Pseudomonadati</taxon>
        <taxon>Pseudomonadota</taxon>
        <taxon>Betaproteobacteria</taxon>
        <taxon>Burkholderiales</taxon>
        <taxon>Comamonadaceae</taxon>
        <taxon>Comamonas</taxon>
    </lineage>
</organism>
<feature type="domain" description="Phytase-like" evidence="2">
    <location>
        <begin position="100"/>
        <end position="456"/>
    </location>
</feature>
<keyword evidence="1" id="KW-0732">Signal</keyword>
<dbReference type="Proteomes" id="UP000255070">
    <property type="component" value="Unassembled WGS sequence"/>
</dbReference>
<dbReference type="InterPro" id="IPR027372">
    <property type="entry name" value="Phytase-like_dom"/>
</dbReference>
<evidence type="ECO:0000313" key="4">
    <source>
        <dbReference type="Proteomes" id="UP000255070"/>
    </source>
</evidence>
<feature type="signal peptide" evidence="1">
    <location>
        <begin position="1"/>
        <end position="27"/>
    </location>
</feature>
<evidence type="ECO:0000259" key="2">
    <source>
        <dbReference type="Pfam" id="PF13449"/>
    </source>
</evidence>
<dbReference type="PROSITE" id="PS51257">
    <property type="entry name" value="PROKAR_LIPOPROTEIN"/>
    <property type="match status" value="1"/>
</dbReference>
<accession>A0A8B4S8H6</accession>
<dbReference type="EMBL" id="UFXL01000001">
    <property type="protein sequence ID" value="SUY78635.1"/>
    <property type="molecule type" value="Genomic_DNA"/>
</dbReference>
<comment type="caution">
    <text evidence="3">The sequence shown here is derived from an EMBL/GenBank/DDBJ whole genome shotgun (WGS) entry which is preliminary data.</text>
</comment>
<proteinExistence type="predicted"/>
<feature type="chain" id="PRO_5032802320" evidence="1">
    <location>
        <begin position="28"/>
        <end position="528"/>
    </location>
</feature>